<dbReference type="AlphaFoldDB" id="A0A7W7YAF6"/>
<reference evidence="3 4" key="1">
    <citation type="submission" date="2020-08" db="EMBL/GenBank/DDBJ databases">
        <title>Genomic Encyclopedia of Type Strains, Phase IV (KMG-IV): sequencing the most valuable type-strain genomes for metagenomic binning, comparative biology and taxonomic classification.</title>
        <authorList>
            <person name="Goeker M."/>
        </authorList>
    </citation>
    <scope>NUCLEOTIDE SEQUENCE [LARGE SCALE GENOMIC DNA]</scope>
    <source>
        <strain evidence="3 4">DSM 12252</strain>
    </source>
</reference>
<dbReference type="EMBL" id="JACHIG010000003">
    <property type="protein sequence ID" value="MBB5032470.1"/>
    <property type="molecule type" value="Genomic_DNA"/>
</dbReference>
<feature type="region of interest" description="Disordered" evidence="1">
    <location>
        <begin position="358"/>
        <end position="402"/>
    </location>
</feature>
<name>A0A7W7YAF6_9BACT</name>
<evidence type="ECO:0000259" key="2">
    <source>
        <dbReference type="Pfam" id="PF02470"/>
    </source>
</evidence>
<evidence type="ECO:0000313" key="4">
    <source>
        <dbReference type="Proteomes" id="UP000590740"/>
    </source>
</evidence>
<protein>
    <submittedName>
        <fullName evidence="3">ABC-type transporter Mla subunit MlaD</fullName>
    </submittedName>
</protein>
<dbReference type="InterPro" id="IPR052336">
    <property type="entry name" value="MlaD_Phospholipid_Transporter"/>
</dbReference>
<comment type="caution">
    <text evidence="3">The sequence shown here is derived from an EMBL/GenBank/DDBJ whole genome shotgun (WGS) entry which is preliminary data.</text>
</comment>
<sequence>MKNKQDATVATLVILCSLMLLGALIFSISGDPWRKPHLRFSVDFADVTGIRRNTSVLYAGDKIGMVESIEHLAPEARILPGNTVRVHIEVFKPAPIPAKLKIIVSAESILGEKHIALVRLDDESGLLADGTHLTSSSLGSLLEVMMPGGDAIFANIREITADLKRITSPLGHSNASQNISDSLANIESFTQQLKNTFAGDGKTPGFGQKINAVADKLEDTATGIQELVKGPKDSPEKGLTNRAGAILANLEGFSKELNQTFAGTPDGKPGLKSRIEEITTDLHKILAGGENASGPGLEKNLDTTMRKINTLVEEMDAFVVWGEYITGTLAEKPSRLIFGSKENEVPTKEQIIEHMRRTNTPYPVRIKELESKSKTPAPSPMPPENSSPEEKKKGLLKLFKKP</sequence>
<dbReference type="InterPro" id="IPR003399">
    <property type="entry name" value="Mce/MlaD"/>
</dbReference>
<dbReference type="RefSeq" id="WP_184339396.1">
    <property type="nucleotide sequence ID" value="NZ_JACHIG010000003.1"/>
</dbReference>
<organism evidence="3 4">
    <name type="scientific">Prosthecobacter vanneervenii</name>
    <dbReference type="NCBI Taxonomy" id="48466"/>
    <lineage>
        <taxon>Bacteria</taxon>
        <taxon>Pseudomonadati</taxon>
        <taxon>Verrucomicrobiota</taxon>
        <taxon>Verrucomicrobiia</taxon>
        <taxon>Verrucomicrobiales</taxon>
        <taxon>Verrucomicrobiaceae</taxon>
        <taxon>Prosthecobacter</taxon>
    </lineage>
</organism>
<evidence type="ECO:0000256" key="1">
    <source>
        <dbReference type="SAM" id="MobiDB-lite"/>
    </source>
</evidence>
<gene>
    <name evidence="3" type="ORF">HNQ65_002047</name>
</gene>
<keyword evidence="4" id="KW-1185">Reference proteome</keyword>
<dbReference type="Proteomes" id="UP000590740">
    <property type="component" value="Unassembled WGS sequence"/>
</dbReference>
<dbReference type="PANTHER" id="PTHR33371">
    <property type="entry name" value="INTERMEMBRANE PHOSPHOLIPID TRANSPORT SYSTEM BINDING PROTEIN MLAD-RELATED"/>
    <property type="match status" value="1"/>
</dbReference>
<dbReference type="PANTHER" id="PTHR33371:SF4">
    <property type="entry name" value="INTERMEMBRANE PHOSPHOLIPID TRANSPORT SYSTEM BINDING PROTEIN MLAD"/>
    <property type="match status" value="1"/>
</dbReference>
<feature type="domain" description="Mce/MlaD" evidence="2">
    <location>
        <begin position="38"/>
        <end position="118"/>
    </location>
</feature>
<dbReference type="Pfam" id="PF02470">
    <property type="entry name" value="MlaD"/>
    <property type="match status" value="1"/>
</dbReference>
<proteinExistence type="predicted"/>
<evidence type="ECO:0000313" key="3">
    <source>
        <dbReference type="EMBL" id="MBB5032470.1"/>
    </source>
</evidence>
<accession>A0A7W7YAF6</accession>